<dbReference type="GO" id="GO:0016791">
    <property type="term" value="F:phosphatase activity"/>
    <property type="evidence" value="ECO:0007669"/>
    <property type="project" value="TreeGrafter"/>
</dbReference>
<dbReference type="Pfam" id="PF13426">
    <property type="entry name" value="PAS_9"/>
    <property type="match status" value="1"/>
</dbReference>
<dbReference type="InterPro" id="IPR052016">
    <property type="entry name" value="Bact_Sigma-Reg"/>
</dbReference>
<dbReference type="PROSITE" id="PS50113">
    <property type="entry name" value="PAC"/>
    <property type="match status" value="1"/>
</dbReference>
<protein>
    <submittedName>
        <fullName evidence="3">Sigma-B regulation protein RsbU (Phosphoserine phosphatase)</fullName>
        <ecNumber evidence="3">3.1.3.3</ecNumber>
    </submittedName>
</protein>
<dbReference type="InterPro" id="IPR036457">
    <property type="entry name" value="PPM-type-like_dom_sf"/>
</dbReference>
<dbReference type="Pfam" id="PF07228">
    <property type="entry name" value="SpoIIE"/>
    <property type="match status" value="1"/>
</dbReference>
<dbReference type="InterPro" id="IPR001932">
    <property type="entry name" value="PPM-type_phosphatase-like_dom"/>
</dbReference>
<dbReference type="SUPFAM" id="SSF81606">
    <property type="entry name" value="PP2C-like"/>
    <property type="match status" value="1"/>
</dbReference>
<evidence type="ECO:0000259" key="2">
    <source>
        <dbReference type="PROSITE" id="PS50113"/>
    </source>
</evidence>
<dbReference type="Gene3D" id="3.60.40.10">
    <property type="entry name" value="PPM-type phosphatase domain"/>
    <property type="match status" value="1"/>
</dbReference>
<proteinExistence type="predicted"/>
<dbReference type="InterPro" id="IPR000700">
    <property type="entry name" value="PAS-assoc_C"/>
</dbReference>
<comment type="caution">
    <text evidence="3">The sequence shown here is derived from an EMBL/GenBank/DDBJ whole genome shotgun (WGS) entry which is preliminary data.</text>
</comment>
<name>A0A7Y9YB61_9ACTN</name>
<dbReference type="SMART" id="SM00331">
    <property type="entry name" value="PP2C_SIG"/>
    <property type="match status" value="1"/>
</dbReference>
<dbReference type="Proteomes" id="UP000537326">
    <property type="component" value="Unassembled WGS sequence"/>
</dbReference>
<gene>
    <name evidence="3" type="ORF">BKA05_000516</name>
</gene>
<keyword evidence="1 3" id="KW-0378">Hydrolase</keyword>
<dbReference type="NCBIfam" id="TIGR00229">
    <property type="entry name" value="sensory_box"/>
    <property type="match status" value="1"/>
</dbReference>
<evidence type="ECO:0000313" key="3">
    <source>
        <dbReference type="EMBL" id="NYI09001.1"/>
    </source>
</evidence>
<feature type="domain" description="PAC" evidence="2">
    <location>
        <begin position="88"/>
        <end position="140"/>
    </location>
</feature>
<dbReference type="PANTHER" id="PTHR43156">
    <property type="entry name" value="STAGE II SPORULATION PROTEIN E-RELATED"/>
    <property type="match status" value="1"/>
</dbReference>
<dbReference type="Gene3D" id="3.30.450.20">
    <property type="entry name" value="PAS domain"/>
    <property type="match status" value="1"/>
</dbReference>
<dbReference type="InterPro" id="IPR000014">
    <property type="entry name" value="PAS"/>
</dbReference>
<keyword evidence="4" id="KW-1185">Reference proteome</keyword>
<accession>A0A7Y9YB61</accession>
<evidence type="ECO:0000256" key="1">
    <source>
        <dbReference type="ARBA" id="ARBA00022801"/>
    </source>
</evidence>
<sequence length="414" mass="44159">MSKSRVLEAFTAALLDDDPRALYDQAPCGYLTLAPDGTVVKTNTTLRTMLRCTDDLAGTTLHELLVPSARVLVETHVMPMLRLQGAVNEVALELQCLDGTRLPALVNATAERDGGGRTTVVRMAVFDATERRRYEQELVGRAEEARAAQRAAEDAQQRLRTLVDTLQGSLVPRSLPDVPGLSVAGAYRPAWDGDQVGGDFFDVFPTDGEWWVVLGDVSGKGVDAAVVTALVRNGARALATSLPAQERTPAHVLTQLDVLVDSHETERFCTVALLRMRRDGDRWALSYVSAGHPPLLLRPPAGPVRSVESQNPPLGLGLRHEPGLLADDGPEQVELELRSGDMVVLHTDGISEAPTADGLWGDCGLVETLESIAAASAPAGEVAGEVADGLVARAVQLQGGRPRDDIACLVLVAD</sequence>
<evidence type="ECO:0000313" key="4">
    <source>
        <dbReference type="Proteomes" id="UP000537326"/>
    </source>
</evidence>
<dbReference type="EC" id="3.1.3.3" evidence="3"/>
<dbReference type="RefSeq" id="WP_179530038.1">
    <property type="nucleotide sequence ID" value="NZ_BAAAPP010000002.1"/>
</dbReference>
<dbReference type="PANTHER" id="PTHR43156:SF2">
    <property type="entry name" value="STAGE II SPORULATION PROTEIN E"/>
    <property type="match status" value="1"/>
</dbReference>
<organism evidence="3 4">
    <name type="scientific">Nocardioides marinus</name>
    <dbReference type="NCBI Taxonomy" id="374514"/>
    <lineage>
        <taxon>Bacteria</taxon>
        <taxon>Bacillati</taxon>
        <taxon>Actinomycetota</taxon>
        <taxon>Actinomycetes</taxon>
        <taxon>Propionibacteriales</taxon>
        <taxon>Nocardioidaceae</taxon>
        <taxon>Nocardioides</taxon>
    </lineage>
</organism>
<reference evidence="3 4" key="1">
    <citation type="submission" date="2020-07" db="EMBL/GenBank/DDBJ databases">
        <title>Sequencing the genomes of 1000 actinobacteria strains.</title>
        <authorList>
            <person name="Klenk H.-P."/>
        </authorList>
    </citation>
    <scope>NUCLEOTIDE SEQUENCE [LARGE SCALE GENOMIC DNA]</scope>
    <source>
        <strain evidence="3 4">DSM 18248</strain>
    </source>
</reference>
<dbReference type="EMBL" id="JACBZI010000001">
    <property type="protein sequence ID" value="NYI09001.1"/>
    <property type="molecule type" value="Genomic_DNA"/>
</dbReference>
<dbReference type="InterPro" id="IPR035965">
    <property type="entry name" value="PAS-like_dom_sf"/>
</dbReference>
<dbReference type="AlphaFoldDB" id="A0A7Y9YB61"/>
<dbReference type="SUPFAM" id="SSF55785">
    <property type="entry name" value="PYP-like sensor domain (PAS domain)"/>
    <property type="match status" value="1"/>
</dbReference>